<organism evidence="2 3">
    <name type="scientific">Zancudomyces culisetae</name>
    <name type="common">Gut fungus</name>
    <name type="synonym">Smittium culisetae</name>
    <dbReference type="NCBI Taxonomy" id="1213189"/>
    <lineage>
        <taxon>Eukaryota</taxon>
        <taxon>Fungi</taxon>
        <taxon>Fungi incertae sedis</taxon>
        <taxon>Zoopagomycota</taxon>
        <taxon>Kickxellomycotina</taxon>
        <taxon>Harpellomycetes</taxon>
        <taxon>Harpellales</taxon>
        <taxon>Legeriomycetaceae</taxon>
        <taxon>Zancudomyces</taxon>
    </lineage>
</organism>
<dbReference type="EMBL" id="LSSK01001742">
    <property type="protein sequence ID" value="OMH78884.1"/>
    <property type="molecule type" value="Genomic_DNA"/>
</dbReference>
<proteinExistence type="predicted"/>
<dbReference type="AlphaFoldDB" id="A0A1R1PD22"/>
<accession>A0A1R1PD22</accession>
<gene>
    <name evidence="2" type="ORF">AX774_g7713</name>
</gene>
<sequence>MISMDYKSYVPNISFNGCSSKYKPDKSVADTEITQVDYSSNKKSATDNVYSPGNSIKPGNMLERRNSDESTGASADKAEVVKDNKSIAGETENIDSNASTTRTQLEQLHPGSKYGNGQLDLNFINSNKKSQVITISEIITLAKENEEKSEADKKTTTTYAFDVKTPSSKAKSTAGTADKINPSMDSTLSTPLSENFSYFLFEENKNIEIISDPLPVFKKTTTVGNKQEDSAKQSTPEQENVIPFYIYKSKHSIKIGSGLVLQTELKNHISLDFNTSDDFETLSNLFLNSFEKTVTAENKTVDLAHLKSLALNNVPPVNYIGMSTFGAGSTSFSNGVVYCNVRDDLFT</sequence>
<protein>
    <submittedName>
        <fullName evidence="2">Uncharacterized protein</fullName>
    </submittedName>
</protein>
<reference evidence="3" key="1">
    <citation type="submission" date="2017-01" db="EMBL/GenBank/DDBJ databases">
        <authorList>
            <person name="Wang Y."/>
            <person name="White M."/>
            <person name="Kvist S."/>
            <person name="Moncalvo J.-M."/>
        </authorList>
    </citation>
    <scope>NUCLEOTIDE SEQUENCE [LARGE SCALE GENOMIC DNA]</scope>
    <source>
        <strain evidence="3">COL-18-3</strain>
    </source>
</reference>
<feature type="compositionally biased region" description="Polar residues" evidence="1">
    <location>
        <begin position="38"/>
        <end position="54"/>
    </location>
</feature>
<keyword evidence="3" id="KW-1185">Reference proteome</keyword>
<comment type="caution">
    <text evidence="2">The sequence shown here is derived from an EMBL/GenBank/DDBJ whole genome shotgun (WGS) entry which is preliminary data.</text>
</comment>
<evidence type="ECO:0000256" key="1">
    <source>
        <dbReference type="SAM" id="MobiDB-lite"/>
    </source>
</evidence>
<evidence type="ECO:0000313" key="3">
    <source>
        <dbReference type="Proteomes" id="UP000188320"/>
    </source>
</evidence>
<feature type="region of interest" description="Disordered" evidence="1">
    <location>
        <begin position="38"/>
        <end position="77"/>
    </location>
</feature>
<dbReference type="Proteomes" id="UP000188320">
    <property type="component" value="Unassembled WGS sequence"/>
</dbReference>
<evidence type="ECO:0000313" key="2">
    <source>
        <dbReference type="EMBL" id="OMH78884.1"/>
    </source>
</evidence>
<name>A0A1R1PD22_ZANCU</name>